<evidence type="ECO:0000256" key="4">
    <source>
        <dbReference type="ARBA" id="ARBA00022989"/>
    </source>
</evidence>
<accession>A0ABD5X0G9</accession>
<feature type="transmembrane region" description="Helical" evidence="6">
    <location>
        <begin position="377"/>
        <end position="396"/>
    </location>
</feature>
<evidence type="ECO:0000313" key="8">
    <source>
        <dbReference type="Proteomes" id="UP001596414"/>
    </source>
</evidence>
<evidence type="ECO:0000256" key="6">
    <source>
        <dbReference type="SAM" id="Phobius"/>
    </source>
</evidence>
<dbReference type="Pfam" id="PF13520">
    <property type="entry name" value="AA_permease_2"/>
    <property type="match status" value="1"/>
</dbReference>
<evidence type="ECO:0000256" key="1">
    <source>
        <dbReference type="ARBA" id="ARBA00004651"/>
    </source>
</evidence>
<organism evidence="7 8">
    <name type="scientific">Halovenus rubra</name>
    <dbReference type="NCBI Taxonomy" id="869890"/>
    <lineage>
        <taxon>Archaea</taxon>
        <taxon>Methanobacteriati</taxon>
        <taxon>Methanobacteriota</taxon>
        <taxon>Stenosarchaea group</taxon>
        <taxon>Halobacteria</taxon>
        <taxon>Halobacteriales</taxon>
        <taxon>Haloarculaceae</taxon>
        <taxon>Halovenus</taxon>
    </lineage>
</organism>
<dbReference type="Proteomes" id="UP001596414">
    <property type="component" value="Unassembled WGS sequence"/>
</dbReference>
<feature type="transmembrane region" description="Helical" evidence="6">
    <location>
        <begin position="176"/>
        <end position="198"/>
    </location>
</feature>
<feature type="transmembrane region" description="Helical" evidence="6">
    <location>
        <begin position="441"/>
        <end position="459"/>
    </location>
</feature>
<dbReference type="PANTHER" id="PTHR42770">
    <property type="entry name" value="AMINO ACID TRANSPORTER-RELATED"/>
    <property type="match status" value="1"/>
</dbReference>
<sequence length="483" mass="50453">MTNENRSPQAELGLLDATMIGMGAMIGAGIFVLTGLAAELAGPAAILVFALNGVVTAFTGLSYAELAASIPKSGGGYAFVREIFDDLSSFIMGWMLWFAYMIAGALYALGFAPNFLELLHVYGVVAPPDEVSAIAVPLVDVAVPPAFLLAFIAVLGLVALNAVSTAASGSIETIFTIIKVGILLVFVAFGATSSMFSGAEFQPLFPEEKGAAAVLPAMGLTFIAFEGYDLITTVTEEVKNPRENIPKAIFISLAATVVVYLSVVIVAVGTLGAQGLADAGEAGIATAATEFMPTGLPVIQNGGALIVFGAVFSTLTALNAVVIASSRVAFSMGREGQLLPSFGQLHHRYGTPFVAILASAVVMLGSVALPTQSAGNMSSLFFLLSFIIVNVAVIRLRRERPAMNRPYKMPFYPVPPLIGIALNLLLTGVLIEYLLRTDPLALGLSAGWILLGGVAYVGLNRMRTPTEPATPDTDTEPTIKIED</sequence>
<protein>
    <submittedName>
        <fullName evidence="7">APC family permease</fullName>
    </submittedName>
</protein>
<feature type="transmembrane region" description="Helical" evidence="6">
    <location>
        <begin position="210"/>
        <end position="228"/>
    </location>
</feature>
<feature type="transmembrane region" description="Helical" evidence="6">
    <location>
        <begin position="351"/>
        <end position="371"/>
    </location>
</feature>
<gene>
    <name evidence="7" type="ORF">ACFQJ7_00695</name>
</gene>
<feature type="transmembrane region" description="Helical" evidence="6">
    <location>
        <begin position="305"/>
        <end position="330"/>
    </location>
</feature>
<dbReference type="PIRSF" id="PIRSF006060">
    <property type="entry name" value="AA_transporter"/>
    <property type="match status" value="1"/>
</dbReference>
<feature type="transmembrane region" description="Helical" evidence="6">
    <location>
        <begin position="12"/>
        <end position="38"/>
    </location>
</feature>
<dbReference type="EMBL" id="JBHSZQ010000001">
    <property type="protein sequence ID" value="MFC7124561.1"/>
    <property type="molecule type" value="Genomic_DNA"/>
</dbReference>
<evidence type="ECO:0000256" key="2">
    <source>
        <dbReference type="ARBA" id="ARBA00022475"/>
    </source>
</evidence>
<comment type="caution">
    <text evidence="7">The sequence shown here is derived from an EMBL/GenBank/DDBJ whole genome shotgun (WGS) entry which is preliminary data.</text>
</comment>
<dbReference type="InterPro" id="IPR050367">
    <property type="entry name" value="APC_superfamily"/>
</dbReference>
<comment type="subcellular location">
    <subcellularLocation>
        <location evidence="1">Cell membrane</location>
        <topology evidence="1">Multi-pass membrane protein</topology>
    </subcellularLocation>
</comment>
<dbReference type="GO" id="GO:0005886">
    <property type="term" value="C:plasma membrane"/>
    <property type="evidence" value="ECO:0007669"/>
    <property type="project" value="UniProtKB-SubCell"/>
</dbReference>
<dbReference type="InterPro" id="IPR002293">
    <property type="entry name" value="AA/rel_permease1"/>
</dbReference>
<dbReference type="PANTHER" id="PTHR42770:SF11">
    <property type="entry name" value="INNER MEMBRANE TRANSPORT PROTEIN YBAT"/>
    <property type="match status" value="1"/>
</dbReference>
<keyword evidence="2" id="KW-1003">Cell membrane</keyword>
<dbReference type="AlphaFoldDB" id="A0ABD5X0G9"/>
<evidence type="ECO:0000256" key="3">
    <source>
        <dbReference type="ARBA" id="ARBA00022692"/>
    </source>
</evidence>
<evidence type="ECO:0000256" key="5">
    <source>
        <dbReference type="ARBA" id="ARBA00023136"/>
    </source>
</evidence>
<feature type="transmembrane region" description="Helical" evidence="6">
    <location>
        <begin position="249"/>
        <end position="271"/>
    </location>
</feature>
<feature type="transmembrane region" description="Helical" evidence="6">
    <location>
        <begin position="417"/>
        <end position="435"/>
    </location>
</feature>
<dbReference type="RefSeq" id="WP_267637726.1">
    <property type="nucleotide sequence ID" value="NZ_JAODIY010000010.1"/>
</dbReference>
<proteinExistence type="predicted"/>
<feature type="transmembrane region" description="Helical" evidence="6">
    <location>
        <begin position="44"/>
        <end position="66"/>
    </location>
</feature>
<feature type="transmembrane region" description="Helical" evidence="6">
    <location>
        <begin position="87"/>
        <end position="109"/>
    </location>
</feature>
<keyword evidence="4 6" id="KW-1133">Transmembrane helix</keyword>
<evidence type="ECO:0000313" key="7">
    <source>
        <dbReference type="EMBL" id="MFC7124561.1"/>
    </source>
</evidence>
<name>A0ABD5X0G9_9EURY</name>
<feature type="transmembrane region" description="Helical" evidence="6">
    <location>
        <begin position="146"/>
        <end position="164"/>
    </location>
</feature>
<keyword evidence="5 6" id="KW-0472">Membrane</keyword>
<dbReference type="Gene3D" id="1.20.1740.10">
    <property type="entry name" value="Amino acid/polyamine transporter I"/>
    <property type="match status" value="1"/>
</dbReference>
<reference evidence="7 8" key="1">
    <citation type="journal article" date="2014" name="Int. J. Syst. Evol. Microbiol.">
        <title>Complete genome sequence of Corynebacterium casei LMG S-19264T (=DSM 44701T), isolated from a smear-ripened cheese.</title>
        <authorList>
            <consortium name="US DOE Joint Genome Institute (JGI-PGF)"/>
            <person name="Walter F."/>
            <person name="Albersmeier A."/>
            <person name="Kalinowski J."/>
            <person name="Ruckert C."/>
        </authorList>
    </citation>
    <scope>NUCLEOTIDE SEQUENCE [LARGE SCALE GENOMIC DNA]</scope>
    <source>
        <strain evidence="7 8">CGMCC 4.7215</strain>
    </source>
</reference>
<keyword evidence="3 6" id="KW-0812">Transmembrane</keyword>